<dbReference type="NCBIfam" id="TIGR03135">
    <property type="entry name" value="malonate_mdcG"/>
    <property type="match status" value="1"/>
</dbReference>
<gene>
    <name evidence="5" type="primary">mdcG</name>
    <name evidence="6" type="ORF">BG57_07905</name>
    <name evidence="5" type="ORF">GCM10010985_27710</name>
</gene>
<sequence length="220" mass="23636">MSIDREAPRPHDLVWIEDPEDIVSVSAMPAWATREWLSIAPAVVRRETVERGVVPIGLRGRARNERCAAFVNVERIVRCVTPEALAESRGSLAADDALANLPCMRALAFIAPELDALQLTWGVTGSVGFALASGVSTLRQDSDLDLLLRADRPLPRDGAHALLRSLLSLLQAAPARIDMQVDTGHGGFALAEWAGQSGRVMLKTGRGPLLVADPWAAHAS</sequence>
<name>A0A069NYJ4_9BURK</name>
<dbReference type="EMBL" id="JFHE01000016">
    <property type="protein sequence ID" value="KDR33445.1"/>
    <property type="molecule type" value="Genomic_DNA"/>
</dbReference>
<dbReference type="NCBIfam" id="NF002332">
    <property type="entry name" value="PRK01293.1"/>
    <property type="match status" value="1"/>
</dbReference>
<evidence type="ECO:0000313" key="6">
    <source>
        <dbReference type="EMBL" id="KDR33445.1"/>
    </source>
</evidence>
<keyword evidence="2" id="KW-0548">Nucleotidyltransferase</keyword>
<keyword evidence="8" id="KW-1185">Reference proteome</keyword>
<proteinExistence type="predicted"/>
<dbReference type="InterPro" id="IPR017557">
    <property type="entry name" value="Holo-ACP_synthase"/>
</dbReference>
<reference evidence="5" key="4">
    <citation type="submission" date="2024-05" db="EMBL/GenBank/DDBJ databases">
        <authorList>
            <person name="Sun Q."/>
            <person name="Zhou Y."/>
        </authorList>
    </citation>
    <scope>NUCLEOTIDE SEQUENCE</scope>
    <source>
        <strain evidence="5">CGMCC 1.11013</strain>
    </source>
</reference>
<organism evidence="6 7">
    <name type="scientific">Caballeronia grimmiae</name>
    <dbReference type="NCBI Taxonomy" id="1071679"/>
    <lineage>
        <taxon>Bacteria</taxon>
        <taxon>Pseudomonadati</taxon>
        <taxon>Pseudomonadota</taxon>
        <taxon>Betaproteobacteria</taxon>
        <taxon>Burkholderiales</taxon>
        <taxon>Burkholderiaceae</taxon>
        <taxon>Caballeronia</taxon>
    </lineage>
</organism>
<evidence type="ECO:0000256" key="1">
    <source>
        <dbReference type="ARBA" id="ARBA00022679"/>
    </source>
</evidence>
<dbReference type="OrthoDB" id="1275217at2"/>
<dbReference type="AlphaFoldDB" id="A0A069NYJ4"/>
<dbReference type="RefSeq" id="WP_052005871.1">
    <property type="nucleotide sequence ID" value="NZ_BMEG01000004.1"/>
</dbReference>
<dbReference type="Proteomes" id="UP000597138">
    <property type="component" value="Unassembled WGS sequence"/>
</dbReference>
<reference evidence="8" key="3">
    <citation type="journal article" date="2019" name="Int. J. Syst. Evol. Microbiol.">
        <title>The Global Catalogue of Microorganisms (GCM) 10K type strain sequencing project: providing services to taxonomists for standard genome sequencing and annotation.</title>
        <authorList>
            <consortium name="The Broad Institute Genomics Platform"/>
            <consortium name="The Broad Institute Genome Sequencing Center for Infectious Disease"/>
            <person name="Wu L."/>
            <person name="Ma J."/>
        </authorList>
    </citation>
    <scope>NUCLEOTIDE SEQUENCE [LARGE SCALE GENOMIC DNA]</scope>
    <source>
        <strain evidence="8">CGMCC 1.11013</strain>
    </source>
</reference>
<dbReference type="GO" id="GO:0016779">
    <property type="term" value="F:nucleotidyltransferase activity"/>
    <property type="evidence" value="ECO:0007669"/>
    <property type="project" value="UniProtKB-KW"/>
</dbReference>
<protein>
    <submittedName>
        <fullName evidence="6">Phosphoribosyl-dephospho-CoA transferase</fullName>
    </submittedName>
</protein>
<comment type="caution">
    <text evidence="6">The sequence shown here is derived from an EMBL/GenBank/DDBJ whole genome shotgun (WGS) entry which is preliminary data.</text>
</comment>
<evidence type="ECO:0000259" key="3">
    <source>
        <dbReference type="Pfam" id="PF10620"/>
    </source>
</evidence>
<dbReference type="Pfam" id="PF20866">
    <property type="entry name" value="MdcG_N"/>
    <property type="match status" value="1"/>
</dbReference>
<dbReference type="InterPro" id="IPR048903">
    <property type="entry name" value="MdcG_N"/>
</dbReference>
<evidence type="ECO:0000256" key="2">
    <source>
        <dbReference type="ARBA" id="ARBA00022695"/>
    </source>
</evidence>
<keyword evidence="1 6" id="KW-0808">Transferase</keyword>
<evidence type="ECO:0000313" key="7">
    <source>
        <dbReference type="Proteomes" id="UP000027439"/>
    </source>
</evidence>
<dbReference type="Pfam" id="PF10620">
    <property type="entry name" value="MdcG"/>
    <property type="match status" value="1"/>
</dbReference>
<reference evidence="5" key="1">
    <citation type="journal article" date="2014" name="Int. J. Syst. Evol. Microbiol.">
        <title>Complete genome of a new Firmicutes species belonging to the dominant human colonic microbiota ('Ruminococcus bicirculans') reveals two chromosomes and a selective capacity to utilize plant glucans.</title>
        <authorList>
            <consortium name="NISC Comparative Sequencing Program"/>
            <person name="Wegmann U."/>
            <person name="Louis P."/>
            <person name="Goesmann A."/>
            <person name="Henrissat B."/>
            <person name="Duncan S.H."/>
            <person name="Flint H.J."/>
        </authorList>
    </citation>
    <scope>NUCLEOTIDE SEQUENCE</scope>
    <source>
        <strain evidence="5">CGMCC 1.11013</strain>
    </source>
</reference>
<feature type="domain" description="Phosphoribosyl-dephospho-CoA transferase MdcG N-terminal" evidence="4">
    <location>
        <begin position="9"/>
        <end position="82"/>
    </location>
</feature>
<dbReference type="InterPro" id="IPR049180">
    <property type="entry name" value="MdcG_C"/>
</dbReference>
<dbReference type="EMBL" id="BMEG01000004">
    <property type="protein sequence ID" value="GGD71691.1"/>
    <property type="molecule type" value="Genomic_DNA"/>
</dbReference>
<evidence type="ECO:0000259" key="4">
    <source>
        <dbReference type="Pfam" id="PF20866"/>
    </source>
</evidence>
<evidence type="ECO:0000313" key="8">
    <source>
        <dbReference type="Proteomes" id="UP000597138"/>
    </source>
</evidence>
<feature type="domain" description="Phosphoribosyl-dephospho-CoA transferase MdcG C-terminal" evidence="3">
    <location>
        <begin position="93"/>
        <end position="214"/>
    </location>
</feature>
<dbReference type="STRING" id="1071679.BG57_07905"/>
<reference evidence="6 7" key="2">
    <citation type="submission" date="2014-03" db="EMBL/GenBank/DDBJ databases">
        <title>Draft Genome Sequences of Four Burkholderia Strains.</title>
        <authorList>
            <person name="Liu X.Y."/>
            <person name="Li C.X."/>
            <person name="Xu J.H."/>
        </authorList>
    </citation>
    <scope>NUCLEOTIDE SEQUENCE [LARGE SCALE GENOMIC DNA]</scope>
    <source>
        <strain evidence="6 7">R27</strain>
    </source>
</reference>
<dbReference type="eggNOG" id="ENOG502Z8NU">
    <property type="taxonomic scope" value="Bacteria"/>
</dbReference>
<evidence type="ECO:0000313" key="5">
    <source>
        <dbReference type="EMBL" id="GGD71691.1"/>
    </source>
</evidence>
<dbReference type="Proteomes" id="UP000027439">
    <property type="component" value="Unassembled WGS sequence"/>
</dbReference>
<accession>A0A069NYJ4</accession>